<dbReference type="AlphaFoldDB" id="A0A8H7BIS0"/>
<name>A0A8H7BIS0_9FUNG</name>
<feature type="region of interest" description="Disordered" evidence="1">
    <location>
        <begin position="139"/>
        <end position="163"/>
    </location>
</feature>
<reference evidence="2" key="1">
    <citation type="submission" date="2020-01" db="EMBL/GenBank/DDBJ databases">
        <title>Genome Sequencing of Three Apophysomyces-Like Fungal Strains Confirms a Novel Fungal Genus in the Mucoromycota with divergent Burkholderia-like Endosymbiotic Bacteria.</title>
        <authorList>
            <person name="Stajich J.E."/>
            <person name="Macias A.M."/>
            <person name="Carter-House D."/>
            <person name="Lovett B."/>
            <person name="Kasson L.R."/>
            <person name="Berry K."/>
            <person name="Grigoriev I."/>
            <person name="Chang Y."/>
            <person name="Spatafora J."/>
            <person name="Kasson M.T."/>
        </authorList>
    </citation>
    <scope>NUCLEOTIDE SEQUENCE</scope>
    <source>
        <strain evidence="2">NRRL A-21654</strain>
    </source>
</reference>
<evidence type="ECO:0000313" key="3">
    <source>
        <dbReference type="Proteomes" id="UP000605846"/>
    </source>
</evidence>
<feature type="region of interest" description="Disordered" evidence="1">
    <location>
        <begin position="209"/>
        <end position="230"/>
    </location>
</feature>
<evidence type="ECO:0000256" key="1">
    <source>
        <dbReference type="SAM" id="MobiDB-lite"/>
    </source>
</evidence>
<organism evidence="2 3">
    <name type="scientific">Apophysomyces ossiformis</name>
    <dbReference type="NCBI Taxonomy" id="679940"/>
    <lineage>
        <taxon>Eukaryota</taxon>
        <taxon>Fungi</taxon>
        <taxon>Fungi incertae sedis</taxon>
        <taxon>Mucoromycota</taxon>
        <taxon>Mucoromycotina</taxon>
        <taxon>Mucoromycetes</taxon>
        <taxon>Mucorales</taxon>
        <taxon>Mucorineae</taxon>
        <taxon>Mucoraceae</taxon>
        <taxon>Apophysomyces</taxon>
    </lineage>
</organism>
<dbReference type="OrthoDB" id="2441427at2759"/>
<proteinExistence type="predicted"/>
<evidence type="ECO:0000313" key="2">
    <source>
        <dbReference type="EMBL" id="KAF7723279.1"/>
    </source>
</evidence>
<gene>
    <name evidence="2" type="ORF">EC973_002125</name>
</gene>
<dbReference type="Proteomes" id="UP000605846">
    <property type="component" value="Unassembled WGS sequence"/>
</dbReference>
<feature type="compositionally biased region" description="Low complexity" evidence="1">
    <location>
        <begin position="148"/>
        <end position="163"/>
    </location>
</feature>
<protein>
    <submittedName>
        <fullName evidence="2">Uncharacterized protein</fullName>
    </submittedName>
</protein>
<feature type="region of interest" description="Disordered" evidence="1">
    <location>
        <begin position="80"/>
        <end position="106"/>
    </location>
</feature>
<accession>A0A8H7BIS0</accession>
<keyword evidence="3" id="KW-1185">Reference proteome</keyword>
<dbReference type="EMBL" id="JABAYA010000157">
    <property type="protein sequence ID" value="KAF7723279.1"/>
    <property type="molecule type" value="Genomic_DNA"/>
</dbReference>
<comment type="caution">
    <text evidence="2">The sequence shown here is derived from an EMBL/GenBank/DDBJ whole genome shotgun (WGS) entry which is preliminary data.</text>
</comment>
<feature type="compositionally biased region" description="Basic and acidic residues" evidence="1">
    <location>
        <begin position="59"/>
        <end position="68"/>
    </location>
</feature>
<feature type="compositionally biased region" description="Polar residues" evidence="1">
    <location>
        <begin position="88"/>
        <end position="99"/>
    </location>
</feature>
<feature type="region of interest" description="Disordered" evidence="1">
    <location>
        <begin position="44"/>
        <end position="68"/>
    </location>
</feature>
<sequence>MTKHDNNDLFPQSELELLESAMQNMMHGTMGSLFRQLIGPSVLDMPHGAEEQPDATASHGDDFGGNDFKRLAKKSKAARGLISEDVEQQQAEQQRSSPIFESRQAMIPDRFPRDIEQRDAFEPLHNIFQMMFSQPLLNETYPFPSNEGSDTGTSTPSSSFWSYSSSSQRSVLKADGTKETIYTTTQNGVTETVKSITYPDGTVEEIRERQDGGNHRQPFVKSLPSPQDQGAPILQRMWKSIFG</sequence>